<proteinExistence type="predicted"/>
<dbReference type="Proteomes" id="UP000309997">
    <property type="component" value="Unassembled WGS sequence"/>
</dbReference>
<comment type="caution">
    <text evidence="1">The sequence shown here is derived from an EMBL/GenBank/DDBJ whole genome shotgun (WGS) entry which is preliminary data.</text>
</comment>
<sequence>MKSKWVIHKLNSHILSWATSLTSPLKAKTYHTPSSKTSSFLLNHVDIGRLLSICGREGCLHLGLQALREGCQIHGHLWKLGLQSDFRVESALMDMYSKCGSMGDAMQIFESAGQLDEVSMTIILAGFAQNGFEEEAMQFFVKILEAGTEIDPNMVSAVLGVFGADTSLGLGKQIHSLVIKRSFGSNPFVGNGLINMYSKCGDLEDSTKVFSQMPCMNSVSWNSMIAASARHGDGSRALQLYKEMRLKGVEPTDVTFLSLLHACSHAGLVEKGMEFLKSMTEVHKLTPRMEHYACAVDMLVHNLTSMEVHSDRSCKWGMLVASNVNLPQRRKSIRGEIPDGIGNQSGLVTLNLQENYVDGTIPAACGELRQLQRLNLGSNRLHGFLPDEMEQMEELGVLDVSNNFIAGSIPSWLGKLSQLRYLLTNMDLQGSISPFLSNLSLLTKLSLQSNSFHGEIPTTLGALSQLEYLNMSENKLTGAFPASLHGCQRLKFLDLTTNSLSGVIPEELGSMKNLTFLAISQNNLTGVIPAFLSNLTELTRLEFAVNYFTGKIPSELGALTRLEILYLHMNFLEGAIPASLCNCTALREISLIENWISGELPAEMGNKLQNLQKLYLMNNNISGRIPVTFSNLSQITLLDLSINYLEGEVPQELGKLKNLEILYLHSNNLKLHLGSCLFAGSLPASIGNLSKDLYYFNLLNNRIRGEIPDSIGNLSGLVTLHLWDNRLDGTIPATFGKLKLLQRLYLGRNKLQGSIPDEMGQMENLGLLDLGNNSITGSIPSSLGNLSQLRYLDLSQNSLSGNIPIKLSQCTLMMQLDLSFNNFQGPLPPEITLLANLGLFLNFSNNNLDGEIPASIGKLVSVQAIDLSVNKFSGEVPSTGRFKNLNGSSMIGNAGLCGGSALMRLQPCVVQKKRRKARKWAYYLLAFTISSLLLLIFVWVWVRKLFNKKAEAESEEPILMASPSFHGGRNLTQRELEIATNGFNDANLLGRGSFGSVYKAWIDDSISCVAVKVLNEDNRQSYKSLKRECQILSGIKHRNLVKMMGSIWSSQFKALILEFVDGLDLRKWVDAAFPHHILEIVDMSLKQESLSGDASGDLQKLEQCCLQVLNAGMMCTEENPLRRPPISFVTGELQHTWKEMGFDRKSMAGKESYDYDSV</sequence>
<reference evidence="1 2" key="1">
    <citation type="journal article" date="2024" name="Plant Biotechnol. J.">
        <title>Genome and CRISPR/Cas9 system of a widespread forest tree (Populus alba) in the world.</title>
        <authorList>
            <person name="Liu Y.J."/>
            <person name="Jiang P.F."/>
            <person name="Han X.M."/>
            <person name="Li X.Y."/>
            <person name="Wang H.M."/>
            <person name="Wang Y.J."/>
            <person name="Wang X.X."/>
            <person name="Zeng Q.Y."/>
        </authorList>
    </citation>
    <scope>NUCLEOTIDE SEQUENCE [LARGE SCALE GENOMIC DNA]</scope>
    <source>
        <strain evidence="2">cv. PAL-ZL1</strain>
    </source>
</reference>
<evidence type="ECO:0000313" key="1">
    <source>
        <dbReference type="EMBL" id="KAL3573494.1"/>
    </source>
</evidence>
<protein>
    <submittedName>
        <fullName evidence="1">Uncharacterized protein</fullName>
    </submittedName>
</protein>
<keyword evidence="2" id="KW-1185">Reference proteome</keyword>
<dbReference type="EMBL" id="RCHU02000013">
    <property type="protein sequence ID" value="KAL3573494.1"/>
    <property type="molecule type" value="Genomic_DNA"/>
</dbReference>
<accession>A0ACC4B4J2</accession>
<gene>
    <name evidence="1" type="ORF">D5086_024107</name>
</gene>
<organism evidence="1 2">
    <name type="scientific">Populus alba</name>
    <name type="common">White poplar</name>
    <dbReference type="NCBI Taxonomy" id="43335"/>
    <lineage>
        <taxon>Eukaryota</taxon>
        <taxon>Viridiplantae</taxon>
        <taxon>Streptophyta</taxon>
        <taxon>Embryophyta</taxon>
        <taxon>Tracheophyta</taxon>
        <taxon>Spermatophyta</taxon>
        <taxon>Magnoliopsida</taxon>
        <taxon>eudicotyledons</taxon>
        <taxon>Gunneridae</taxon>
        <taxon>Pentapetalae</taxon>
        <taxon>rosids</taxon>
        <taxon>fabids</taxon>
        <taxon>Malpighiales</taxon>
        <taxon>Salicaceae</taxon>
        <taxon>Saliceae</taxon>
        <taxon>Populus</taxon>
    </lineage>
</organism>
<name>A0ACC4B4J2_POPAL</name>
<evidence type="ECO:0000313" key="2">
    <source>
        <dbReference type="Proteomes" id="UP000309997"/>
    </source>
</evidence>